<proteinExistence type="predicted"/>
<feature type="compositionally biased region" description="Low complexity" evidence="1">
    <location>
        <begin position="166"/>
        <end position="176"/>
    </location>
</feature>
<keyword evidence="2" id="KW-0812">Transmembrane</keyword>
<keyword evidence="4" id="KW-1185">Reference proteome</keyword>
<organism evidence="3 4">
    <name type="scientific">Phytohabitans kaempferiae</name>
    <dbReference type="NCBI Taxonomy" id="1620943"/>
    <lineage>
        <taxon>Bacteria</taxon>
        <taxon>Bacillati</taxon>
        <taxon>Actinomycetota</taxon>
        <taxon>Actinomycetes</taxon>
        <taxon>Micromonosporales</taxon>
        <taxon>Micromonosporaceae</taxon>
    </lineage>
</organism>
<accession>A0ABV6MEI2</accession>
<dbReference type="EMBL" id="JBHLUH010000079">
    <property type="protein sequence ID" value="MFC0533135.1"/>
    <property type="molecule type" value="Genomic_DNA"/>
</dbReference>
<dbReference type="RefSeq" id="WP_377260365.1">
    <property type="nucleotide sequence ID" value="NZ_JBHLUH010000079.1"/>
</dbReference>
<name>A0ABV6MEI2_9ACTN</name>
<protein>
    <recommendedName>
        <fullName evidence="5">DUF2637 domain-containing protein</fullName>
    </recommendedName>
</protein>
<keyword evidence="2" id="KW-0472">Membrane</keyword>
<evidence type="ECO:0008006" key="5">
    <source>
        <dbReference type="Google" id="ProtNLM"/>
    </source>
</evidence>
<comment type="caution">
    <text evidence="3">The sequence shown here is derived from an EMBL/GenBank/DDBJ whole genome shotgun (WGS) entry which is preliminary data.</text>
</comment>
<feature type="region of interest" description="Disordered" evidence="1">
    <location>
        <begin position="139"/>
        <end position="177"/>
    </location>
</feature>
<evidence type="ECO:0000313" key="3">
    <source>
        <dbReference type="EMBL" id="MFC0533135.1"/>
    </source>
</evidence>
<sequence>MSSTTTNRPTRAQRFEGIVLVLIVLVVGIAAGAASFTHVHDWTMDNSPAGTPGWFGWANAVISELVPIAALLTIRRRKRTGGSIFYPMALLVAAALLSLAAQLGVAVGHVGPSGWLLSAVPALAFMALVKLVLAPVKTSTPDTPTVEPAAPALDTPAAMPSVDPEPASTPAASPTPMQVSVSEVPTHLLPTARYAVVNHRQTHNRPISANELAARLSIGPDTAAQLLAELGEPTTPALPARVNGTPINGGRP</sequence>
<feature type="transmembrane region" description="Helical" evidence="2">
    <location>
        <begin position="113"/>
        <end position="133"/>
    </location>
</feature>
<evidence type="ECO:0000256" key="2">
    <source>
        <dbReference type="SAM" id="Phobius"/>
    </source>
</evidence>
<reference evidence="3 4" key="1">
    <citation type="submission" date="2024-09" db="EMBL/GenBank/DDBJ databases">
        <authorList>
            <person name="Sun Q."/>
            <person name="Mori K."/>
        </authorList>
    </citation>
    <scope>NUCLEOTIDE SEQUENCE [LARGE SCALE GENOMIC DNA]</scope>
    <source>
        <strain evidence="3 4">TBRC 3947</strain>
    </source>
</reference>
<keyword evidence="2" id="KW-1133">Transmembrane helix</keyword>
<evidence type="ECO:0000256" key="1">
    <source>
        <dbReference type="SAM" id="MobiDB-lite"/>
    </source>
</evidence>
<feature type="transmembrane region" description="Helical" evidence="2">
    <location>
        <begin position="84"/>
        <end position="107"/>
    </location>
</feature>
<feature type="transmembrane region" description="Helical" evidence="2">
    <location>
        <begin position="54"/>
        <end position="72"/>
    </location>
</feature>
<feature type="transmembrane region" description="Helical" evidence="2">
    <location>
        <begin position="15"/>
        <end position="34"/>
    </location>
</feature>
<evidence type="ECO:0000313" key="4">
    <source>
        <dbReference type="Proteomes" id="UP001589867"/>
    </source>
</evidence>
<gene>
    <name evidence="3" type="ORF">ACFFIA_36565</name>
</gene>
<dbReference type="Proteomes" id="UP001589867">
    <property type="component" value="Unassembled WGS sequence"/>
</dbReference>